<reference evidence="1 2" key="1">
    <citation type="submission" date="2012-08" db="EMBL/GenBank/DDBJ databases">
        <title>Oryza genome evolution.</title>
        <authorList>
            <person name="Wing R.A."/>
        </authorList>
    </citation>
    <scope>NUCLEOTIDE SEQUENCE</scope>
</reference>
<protein>
    <submittedName>
        <fullName evidence="1">Uncharacterized protein</fullName>
    </submittedName>
</protein>
<dbReference type="EnsemblPlants" id="LPERR03G18910.1">
    <property type="protein sequence ID" value="LPERR03G18910.1"/>
    <property type="gene ID" value="LPERR03G18910"/>
</dbReference>
<reference evidence="1" key="3">
    <citation type="submission" date="2015-04" db="UniProtKB">
        <authorList>
            <consortium name="EnsemblPlants"/>
        </authorList>
    </citation>
    <scope>IDENTIFICATION</scope>
</reference>
<organism evidence="1 2">
    <name type="scientific">Leersia perrieri</name>
    <dbReference type="NCBI Taxonomy" id="77586"/>
    <lineage>
        <taxon>Eukaryota</taxon>
        <taxon>Viridiplantae</taxon>
        <taxon>Streptophyta</taxon>
        <taxon>Embryophyta</taxon>
        <taxon>Tracheophyta</taxon>
        <taxon>Spermatophyta</taxon>
        <taxon>Magnoliopsida</taxon>
        <taxon>Liliopsida</taxon>
        <taxon>Poales</taxon>
        <taxon>Poaceae</taxon>
        <taxon>BOP clade</taxon>
        <taxon>Oryzoideae</taxon>
        <taxon>Oryzeae</taxon>
        <taxon>Oryzinae</taxon>
        <taxon>Leersia</taxon>
    </lineage>
</organism>
<evidence type="ECO:0000313" key="2">
    <source>
        <dbReference type="Proteomes" id="UP000032180"/>
    </source>
</evidence>
<dbReference type="Gramene" id="LPERR03G18910.1">
    <property type="protein sequence ID" value="LPERR03G18910.1"/>
    <property type="gene ID" value="LPERR03G18910"/>
</dbReference>
<keyword evidence="2" id="KW-1185">Reference proteome</keyword>
<dbReference type="HOGENOM" id="CLU_2064868_0_0_1"/>
<sequence length="119" mass="12512">MIRIPPSHIAKFAIRQSHHTLASSSSSSLSAAVILNLSSRHPTPRLRDSGLLLLLRRLAGAGSPPLPSVWFLSPAPEKPISPSPSTPSRLLARRLPACLPARRAAPISVPAIGGREPAG</sequence>
<accession>A0A0D9VVG3</accession>
<reference evidence="2" key="2">
    <citation type="submission" date="2013-12" db="EMBL/GenBank/DDBJ databases">
        <authorList>
            <person name="Yu Y."/>
            <person name="Lee S."/>
            <person name="de Baynast K."/>
            <person name="Wissotski M."/>
            <person name="Liu L."/>
            <person name="Talag J."/>
            <person name="Goicoechea J."/>
            <person name="Angelova A."/>
            <person name="Jetty R."/>
            <person name="Kudrna D."/>
            <person name="Golser W."/>
            <person name="Rivera L."/>
            <person name="Zhang J."/>
            <person name="Wing R."/>
        </authorList>
    </citation>
    <scope>NUCLEOTIDE SEQUENCE</scope>
</reference>
<dbReference type="Proteomes" id="UP000032180">
    <property type="component" value="Chromosome 3"/>
</dbReference>
<dbReference type="AlphaFoldDB" id="A0A0D9VVG3"/>
<proteinExistence type="predicted"/>
<name>A0A0D9VVG3_9ORYZ</name>
<evidence type="ECO:0000313" key="1">
    <source>
        <dbReference type="EnsemblPlants" id="LPERR03G18910.1"/>
    </source>
</evidence>